<accession>A0A8S2WWL4</accession>
<protein>
    <submittedName>
        <fullName evidence="2">Uncharacterized protein</fullName>
    </submittedName>
</protein>
<feature type="non-terminal residue" evidence="2">
    <location>
        <position position="1"/>
    </location>
</feature>
<reference evidence="2" key="1">
    <citation type="submission" date="2021-02" db="EMBL/GenBank/DDBJ databases">
        <authorList>
            <person name="Nowell W R."/>
        </authorList>
    </citation>
    <scope>NUCLEOTIDE SEQUENCE</scope>
</reference>
<dbReference type="EMBL" id="CAJOBJ010072100">
    <property type="protein sequence ID" value="CAF4464627.1"/>
    <property type="molecule type" value="Genomic_DNA"/>
</dbReference>
<evidence type="ECO:0000313" key="1">
    <source>
        <dbReference type="EMBL" id="CAF4338113.1"/>
    </source>
</evidence>
<proteinExistence type="predicted"/>
<dbReference type="AlphaFoldDB" id="A0A8S2WWL4"/>
<evidence type="ECO:0000313" key="3">
    <source>
        <dbReference type="Proteomes" id="UP000681720"/>
    </source>
</evidence>
<organism evidence="2 3">
    <name type="scientific">Rotaria magnacalcarata</name>
    <dbReference type="NCBI Taxonomy" id="392030"/>
    <lineage>
        <taxon>Eukaryota</taxon>
        <taxon>Metazoa</taxon>
        <taxon>Spiralia</taxon>
        <taxon>Gnathifera</taxon>
        <taxon>Rotifera</taxon>
        <taxon>Eurotatoria</taxon>
        <taxon>Bdelloidea</taxon>
        <taxon>Philodinida</taxon>
        <taxon>Philodinidae</taxon>
        <taxon>Rotaria</taxon>
    </lineage>
</organism>
<comment type="caution">
    <text evidence="2">The sequence shown here is derived from an EMBL/GenBank/DDBJ whole genome shotgun (WGS) entry which is preliminary data.</text>
</comment>
<sequence length="34" mass="3979">MDSPKNSDFDDNDQIRLLSNLRHDIRTLLSSHPK</sequence>
<dbReference type="Proteomes" id="UP000681720">
    <property type="component" value="Unassembled WGS sequence"/>
</dbReference>
<evidence type="ECO:0000313" key="2">
    <source>
        <dbReference type="EMBL" id="CAF4464627.1"/>
    </source>
</evidence>
<dbReference type="Proteomes" id="UP000681967">
    <property type="component" value="Unassembled WGS sequence"/>
</dbReference>
<gene>
    <name evidence="1" type="ORF">BYL167_LOCUS28987</name>
    <name evidence="2" type="ORF">GIL414_LOCUS33042</name>
</gene>
<name>A0A8S2WWL4_9BILA</name>
<dbReference type="EMBL" id="CAJOBH010042872">
    <property type="protein sequence ID" value="CAF4338113.1"/>
    <property type="molecule type" value="Genomic_DNA"/>
</dbReference>